<feature type="compositionally biased region" description="Low complexity" evidence="1">
    <location>
        <begin position="399"/>
        <end position="420"/>
    </location>
</feature>
<feature type="compositionally biased region" description="Low complexity" evidence="1">
    <location>
        <begin position="276"/>
        <end position="288"/>
    </location>
</feature>
<comment type="caution">
    <text evidence="2">The sequence shown here is derived from an EMBL/GenBank/DDBJ whole genome shotgun (WGS) entry which is preliminary data.</text>
</comment>
<name>A0AAE0MAZ5_9PEZI</name>
<feature type="compositionally biased region" description="Low complexity" evidence="1">
    <location>
        <begin position="434"/>
        <end position="453"/>
    </location>
</feature>
<feature type="compositionally biased region" description="Low complexity" evidence="1">
    <location>
        <begin position="372"/>
        <end position="391"/>
    </location>
</feature>
<dbReference type="PANTHER" id="PTHR38489">
    <property type="entry name" value="HISTONE CHAPERONE DOMAIN-CONTAINING PROTEIN"/>
    <property type="match status" value="1"/>
</dbReference>
<dbReference type="InterPro" id="IPR027921">
    <property type="entry name" value="NOPCHAP1"/>
</dbReference>
<feature type="region of interest" description="Disordered" evidence="1">
    <location>
        <begin position="101"/>
        <end position="131"/>
    </location>
</feature>
<feature type="compositionally biased region" description="Low complexity" evidence="1">
    <location>
        <begin position="481"/>
        <end position="497"/>
    </location>
</feature>
<feature type="compositionally biased region" description="Acidic residues" evidence="1">
    <location>
        <begin position="260"/>
        <end position="275"/>
    </location>
</feature>
<dbReference type="Proteomes" id="UP001283341">
    <property type="component" value="Unassembled WGS sequence"/>
</dbReference>
<dbReference type="AlphaFoldDB" id="A0AAE0MAZ5"/>
<proteinExistence type="predicted"/>
<evidence type="ECO:0000313" key="3">
    <source>
        <dbReference type="Proteomes" id="UP001283341"/>
    </source>
</evidence>
<dbReference type="PANTHER" id="PTHR38489:SF1">
    <property type="entry name" value="HISTONE CHAPERONE DOMAIN-CONTAINING PROTEIN"/>
    <property type="match status" value="1"/>
</dbReference>
<keyword evidence="3" id="KW-1185">Reference proteome</keyword>
<dbReference type="GO" id="GO:0000492">
    <property type="term" value="P:box C/D snoRNP assembly"/>
    <property type="evidence" value="ECO:0007669"/>
    <property type="project" value="InterPro"/>
</dbReference>
<evidence type="ECO:0000256" key="1">
    <source>
        <dbReference type="SAM" id="MobiDB-lite"/>
    </source>
</evidence>
<sequence>MAVGVCERRVVDWPTLPVKKSKRKDLVLLREGVDIAVDYFNFGERTNIQALTILATKWCAKYFQGYHYAPNRATGLLKKFPNLFNLSVQAYSRLIPAAMAPTKHSEPEGASPRHLRKAERKAANSESFPEFVEPTLATTDEMDEIVDLRPRSAFQGKPDMRVDPSMLRGSGLLDTLPEFLGQLARANLETETLLASNPSAARFELDEADAAQQRHIEMNLFAGVAETQRRRYARRIIMPGGRQFKLEQELDDASNKVDSEMSDNDEERDHEDDEQSSSSGHESDASTSTVASLHAKSKKRKAAAASKDDDEDEDKDSQPNKIRIQYQYPTDTLKSFDMTRRKIVSRANPAAGADHDPFAERHLASKEVDRPSSSSSTESSSSSSSSSAGSKRIIKIKVSKSISSRSSGSGNSSGNSSRVSTPEPRIIRLKDPRSSPSSSSSASSSTQASPRTSPKIKIIRPLRSVSPALPLANGGGDKRPSSSGSDSSSSSSSSSSSVKSGVTKIRFIPKLQPTTQRT</sequence>
<accession>A0AAE0MAZ5</accession>
<feature type="compositionally biased region" description="Basic and acidic residues" evidence="1">
    <location>
        <begin position="246"/>
        <end position="259"/>
    </location>
</feature>
<feature type="compositionally biased region" description="Basic and acidic residues" evidence="1">
    <location>
        <begin position="353"/>
        <end position="370"/>
    </location>
</feature>
<dbReference type="Pfam" id="PF15370">
    <property type="entry name" value="NOPCHAP1"/>
    <property type="match status" value="1"/>
</dbReference>
<reference evidence="2" key="2">
    <citation type="submission" date="2023-06" db="EMBL/GenBank/DDBJ databases">
        <authorList>
            <consortium name="Lawrence Berkeley National Laboratory"/>
            <person name="Haridas S."/>
            <person name="Hensen N."/>
            <person name="Bonometti L."/>
            <person name="Westerberg I."/>
            <person name="Brannstrom I.O."/>
            <person name="Guillou S."/>
            <person name="Cros-Aarteil S."/>
            <person name="Calhoun S."/>
            <person name="Kuo A."/>
            <person name="Mondo S."/>
            <person name="Pangilinan J."/>
            <person name="Riley R."/>
            <person name="Labutti K."/>
            <person name="Andreopoulos B."/>
            <person name="Lipzen A."/>
            <person name="Chen C."/>
            <person name="Yanf M."/>
            <person name="Daum C."/>
            <person name="Ng V."/>
            <person name="Clum A."/>
            <person name="Steindorff A."/>
            <person name="Ohm R."/>
            <person name="Martin F."/>
            <person name="Silar P."/>
            <person name="Natvig D."/>
            <person name="Lalanne C."/>
            <person name="Gautier V."/>
            <person name="Ament-Velasquez S.L."/>
            <person name="Kruys A."/>
            <person name="Hutchinson M.I."/>
            <person name="Powell A.J."/>
            <person name="Barry K."/>
            <person name="Miller A.N."/>
            <person name="Grigoriev I.V."/>
            <person name="Debuchy R."/>
            <person name="Gladieux P."/>
            <person name="Thoren M.H."/>
            <person name="Johannesson H."/>
        </authorList>
    </citation>
    <scope>NUCLEOTIDE SEQUENCE</scope>
    <source>
        <strain evidence="2">CBS 118394</strain>
    </source>
</reference>
<feature type="region of interest" description="Disordered" evidence="1">
    <location>
        <begin position="246"/>
        <end position="518"/>
    </location>
</feature>
<gene>
    <name evidence="2" type="ORF">B0H66DRAFT_599646</name>
</gene>
<organism evidence="2 3">
    <name type="scientific">Apodospora peruviana</name>
    <dbReference type="NCBI Taxonomy" id="516989"/>
    <lineage>
        <taxon>Eukaryota</taxon>
        <taxon>Fungi</taxon>
        <taxon>Dikarya</taxon>
        <taxon>Ascomycota</taxon>
        <taxon>Pezizomycotina</taxon>
        <taxon>Sordariomycetes</taxon>
        <taxon>Sordariomycetidae</taxon>
        <taxon>Sordariales</taxon>
        <taxon>Lasiosphaeriaceae</taxon>
        <taxon>Apodospora</taxon>
    </lineage>
</organism>
<reference evidence="2" key="1">
    <citation type="journal article" date="2023" name="Mol. Phylogenet. Evol.">
        <title>Genome-scale phylogeny and comparative genomics of the fungal order Sordariales.</title>
        <authorList>
            <person name="Hensen N."/>
            <person name="Bonometti L."/>
            <person name="Westerberg I."/>
            <person name="Brannstrom I.O."/>
            <person name="Guillou S."/>
            <person name="Cros-Aarteil S."/>
            <person name="Calhoun S."/>
            <person name="Haridas S."/>
            <person name="Kuo A."/>
            <person name="Mondo S."/>
            <person name="Pangilinan J."/>
            <person name="Riley R."/>
            <person name="LaButti K."/>
            <person name="Andreopoulos B."/>
            <person name="Lipzen A."/>
            <person name="Chen C."/>
            <person name="Yan M."/>
            <person name="Daum C."/>
            <person name="Ng V."/>
            <person name="Clum A."/>
            <person name="Steindorff A."/>
            <person name="Ohm R.A."/>
            <person name="Martin F."/>
            <person name="Silar P."/>
            <person name="Natvig D.O."/>
            <person name="Lalanne C."/>
            <person name="Gautier V."/>
            <person name="Ament-Velasquez S.L."/>
            <person name="Kruys A."/>
            <person name="Hutchinson M.I."/>
            <person name="Powell A.J."/>
            <person name="Barry K."/>
            <person name="Miller A.N."/>
            <person name="Grigoriev I.V."/>
            <person name="Debuchy R."/>
            <person name="Gladieux P."/>
            <person name="Hiltunen Thoren M."/>
            <person name="Johannesson H."/>
        </authorList>
    </citation>
    <scope>NUCLEOTIDE SEQUENCE</scope>
    <source>
        <strain evidence="2">CBS 118394</strain>
    </source>
</reference>
<dbReference type="EMBL" id="JAUEDM010000002">
    <property type="protein sequence ID" value="KAK3325490.1"/>
    <property type="molecule type" value="Genomic_DNA"/>
</dbReference>
<evidence type="ECO:0000313" key="2">
    <source>
        <dbReference type="EMBL" id="KAK3325490.1"/>
    </source>
</evidence>
<protein>
    <submittedName>
        <fullName evidence="2">Uncharacterized protein</fullName>
    </submittedName>
</protein>